<gene>
    <name evidence="1" type="ORF">ACFQHK_08715</name>
</gene>
<dbReference type="SUPFAM" id="SSF100950">
    <property type="entry name" value="NagB/RpiA/CoA transferase-like"/>
    <property type="match status" value="1"/>
</dbReference>
<keyword evidence="2" id="KW-1185">Reference proteome</keyword>
<evidence type="ECO:0000313" key="2">
    <source>
        <dbReference type="Proteomes" id="UP001596406"/>
    </source>
</evidence>
<dbReference type="Proteomes" id="UP001596406">
    <property type="component" value="Unassembled WGS sequence"/>
</dbReference>
<sequence>MEKTDARDAVWTRFEEGDFARFPFPPRGRIPNFVGAERAAGRLFETPEWERAAVLKANPDSPQRPVRKRALEAGKTVYMAVPRLREEECFVELDPARIDDPHRASTISGSEELGVQVGPDALPEIDLVVAGSVAVTEDGVRVGKGEGYSDLEYAVLRELGAVDDDTPLATTVHDEQVLAADLTPDAHDVPLDLVATPERVLRPARGSKPSGIDWGLLSEDRVAEIPVLRRLSE</sequence>
<dbReference type="InterPro" id="IPR037171">
    <property type="entry name" value="NagB/RpiA_transferase-like"/>
</dbReference>
<protein>
    <submittedName>
        <fullName evidence="1">5-formyltetrahydrofolate cyclo-ligase</fullName>
    </submittedName>
</protein>
<dbReference type="Gene3D" id="3.40.50.10420">
    <property type="entry name" value="NagB/RpiA/CoA transferase-like"/>
    <property type="match status" value="1"/>
</dbReference>
<evidence type="ECO:0000313" key="1">
    <source>
        <dbReference type="EMBL" id="MFC6836593.1"/>
    </source>
</evidence>
<reference evidence="1 2" key="1">
    <citation type="journal article" date="2019" name="Int. J. Syst. Evol. Microbiol.">
        <title>The Global Catalogue of Microorganisms (GCM) 10K type strain sequencing project: providing services to taxonomists for standard genome sequencing and annotation.</title>
        <authorList>
            <consortium name="The Broad Institute Genomics Platform"/>
            <consortium name="The Broad Institute Genome Sequencing Center for Infectious Disease"/>
            <person name="Wu L."/>
            <person name="Ma J."/>
        </authorList>
    </citation>
    <scope>NUCLEOTIDE SEQUENCE [LARGE SCALE GENOMIC DNA]</scope>
    <source>
        <strain evidence="1 2">PSRA2</strain>
    </source>
</reference>
<dbReference type="EMBL" id="JBHSXM010000001">
    <property type="protein sequence ID" value="MFC6836593.1"/>
    <property type="molecule type" value="Genomic_DNA"/>
</dbReference>
<comment type="caution">
    <text evidence="1">The sequence shown here is derived from an EMBL/GenBank/DDBJ whole genome shotgun (WGS) entry which is preliminary data.</text>
</comment>
<dbReference type="InterPro" id="IPR002698">
    <property type="entry name" value="FTHF_cligase"/>
</dbReference>
<organism evidence="1 2">
    <name type="scientific">Halomarina ordinaria</name>
    <dbReference type="NCBI Taxonomy" id="3033939"/>
    <lineage>
        <taxon>Archaea</taxon>
        <taxon>Methanobacteriati</taxon>
        <taxon>Methanobacteriota</taxon>
        <taxon>Stenosarchaea group</taxon>
        <taxon>Halobacteria</taxon>
        <taxon>Halobacteriales</taxon>
        <taxon>Natronomonadaceae</taxon>
        <taxon>Halomarina</taxon>
    </lineage>
</organism>
<dbReference type="AlphaFoldDB" id="A0ABD5U8P9"/>
<dbReference type="InterPro" id="IPR024185">
    <property type="entry name" value="FTHF_cligase-like_sf"/>
</dbReference>
<proteinExistence type="predicted"/>
<dbReference type="PANTHER" id="PTHR13017:SF0">
    <property type="entry name" value="METHENYLTETRAHYDROFOLATE SYNTHASE DOMAIN-CONTAINING PROTEIN"/>
    <property type="match status" value="1"/>
</dbReference>
<dbReference type="PANTHER" id="PTHR13017">
    <property type="entry name" value="5-FORMYLTETRAHYDROFOLATE CYCLO-LIGASE-RELATED"/>
    <property type="match status" value="1"/>
</dbReference>
<dbReference type="RefSeq" id="WP_304448275.1">
    <property type="nucleotide sequence ID" value="NZ_JARRAH010000001.1"/>
</dbReference>
<name>A0ABD5U8P9_9EURY</name>
<accession>A0ABD5U8P9</accession>
<dbReference type="Pfam" id="PF01812">
    <property type="entry name" value="5-FTHF_cyc-lig"/>
    <property type="match status" value="1"/>
</dbReference>